<accession>A0A6I1MPA5</accession>
<dbReference type="GO" id="GO:0042276">
    <property type="term" value="P:error-prone translesion synthesis"/>
    <property type="evidence" value="ECO:0007669"/>
    <property type="project" value="TreeGrafter"/>
</dbReference>
<name>A0A6I1MPA5_9CLOT</name>
<dbReference type="Pfam" id="PF11799">
    <property type="entry name" value="IMS_C"/>
    <property type="match status" value="1"/>
</dbReference>
<feature type="domain" description="UmuC" evidence="17">
    <location>
        <begin position="7"/>
        <end position="188"/>
    </location>
</feature>
<comment type="cofactor">
    <cofactor evidence="1">
        <name>Mg(2+)</name>
        <dbReference type="ChEBI" id="CHEBI:18420"/>
    </cofactor>
</comment>
<keyword evidence="15" id="KW-0234">DNA repair</keyword>
<feature type="non-terminal residue" evidence="18">
    <location>
        <position position="307"/>
    </location>
</feature>
<dbReference type="InterPro" id="IPR053848">
    <property type="entry name" value="IMS_HHH_1"/>
</dbReference>
<dbReference type="Gene3D" id="3.40.1170.60">
    <property type="match status" value="1"/>
</dbReference>
<keyword evidence="5" id="KW-0515">Mutator protein</keyword>
<keyword evidence="13" id="KW-0239">DNA-directed DNA polymerase</keyword>
<comment type="caution">
    <text evidence="18">The sequence shown here is derived from an EMBL/GenBank/DDBJ whole genome shotgun (WGS) entry which is preliminary data.</text>
</comment>
<evidence type="ECO:0000256" key="2">
    <source>
        <dbReference type="ARBA" id="ARBA00004496"/>
    </source>
</evidence>
<keyword evidence="8 18" id="KW-0548">Nucleotidyltransferase</keyword>
<dbReference type="GO" id="GO:0006260">
    <property type="term" value="P:DNA replication"/>
    <property type="evidence" value="ECO:0007669"/>
    <property type="project" value="UniProtKB-KW"/>
</dbReference>
<evidence type="ECO:0000256" key="12">
    <source>
        <dbReference type="ARBA" id="ARBA00022842"/>
    </source>
</evidence>
<dbReference type="AlphaFoldDB" id="A0A6I1MPA5"/>
<organism evidence="18 19">
    <name type="scientific">Clostridium tarantellae</name>
    <dbReference type="NCBI Taxonomy" id="39493"/>
    <lineage>
        <taxon>Bacteria</taxon>
        <taxon>Bacillati</taxon>
        <taxon>Bacillota</taxon>
        <taxon>Clostridia</taxon>
        <taxon>Eubacteriales</taxon>
        <taxon>Clostridiaceae</taxon>
        <taxon>Clostridium</taxon>
    </lineage>
</organism>
<dbReference type="HAMAP" id="MF_01113">
    <property type="entry name" value="DNApol_IV"/>
    <property type="match status" value="1"/>
</dbReference>
<evidence type="ECO:0000256" key="10">
    <source>
        <dbReference type="ARBA" id="ARBA00022723"/>
    </source>
</evidence>
<evidence type="ECO:0000256" key="14">
    <source>
        <dbReference type="ARBA" id="ARBA00023125"/>
    </source>
</evidence>
<dbReference type="Proteomes" id="UP000430345">
    <property type="component" value="Unassembled WGS sequence"/>
</dbReference>
<comment type="similarity">
    <text evidence="3">Belongs to the DNA polymerase type-Y family.</text>
</comment>
<dbReference type="Gene3D" id="3.30.70.270">
    <property type="match status" value="1"/>
</dbReference>
<proteinExistence type="inferred from homology"/>
<dbReference type="InterPro" id="IPR050116">
    <property type="entry name" value="DNA_polymerase-Y"/>
</dbReference>
<keyword evidence="6" id="KW-0963">Cytoplasm</keyword>
<keyword evidence="9" id="KW-0235">DNA replication</keyword>
<dbReference type="SUPFAM" id="SSF100879">
    <property type="entry name" value="Lesion bypass DNA polymerase (Y-family), little finger domain"/>
    <property type="match status" value="1"/>
</dbReference>
<dbReference type="NCBIfam" id="NF002677">
    <property type="entry name" value="PRK02406.1"/>
    <property type="match status" value="1"/>
</dbReference>
<dbReference type="GO" id="GO:0003887">
    <property type="term" value="F:DNA-directed DNA polymerase activity"/>
    <property type="evidence" value="ECO:0007669"/>
    <property type="project" value="UniProtKB-KW"/>
</dbReference>
<protein>
    <recommendedName>
        <fullName evidence="4">DNA-directed DNA polymerase</fullName>
        <ecNumber evidence="4">2.7.7.7</ecNumber>
    </recommendedName>
</protein>
<dbReference type="InterPro" id="IPR036775">
    <property type="entry name" value="DNA_pol_Y-fam_lit_finger_sf"/>
</dbReference>
<dbReference type="GO" id="GO:0006281">
    <property type="term" value="P:DNA repair"/>
    <property type="evidence" value="ECO:0007669"/>
    <property type="project" value="UniProtKB-KW"/>
</dbReference>
<dbReference type="InterPro" id="IPR001126">
    <property type="entry name" value="UmuC"/>
</dbReference>
<evidence type="ECO:0000256" key="9">
    <source>
        <dbReference type="ARBA" id="ARBA00022705"/>
    </source>
</evidence>
<evidence type="ECO:0000313" key="18">
    <source>
        <dbReference type="EMBL" id="MPQ44904.1"/>
    </source>
</evidence>
<dbReference type="RefSeq" id="WP_152891774.1">
    <property type="nucleotide sequence ID" value="NZ_WHJC01000354.1"/>
</dbReference>
<dbReference type="InterPro" id="IPR022880">
    <property type="entry name" value="DNApol_IV"/>
</dbReference>
<dbReference type="InterPro" id="IPR017961">
    <property type="entry name" value="DNA_pol_Y-fam_little_finger"/>
</dbReference>
<dbReference type="PANTHER" id="PTHR11076:SF33">
    <property type="entry name" value="DNA POLYMERASE KAPPA"/>
    <property type="match status" value="1"/>
</dbReference>
<sequence>MEDTKKIIHVDMDAFYASIEQINNPKLIGKPIIVGADPNRGGVVATCSYEARKFGIHSAMSSMEAYKLCPHAIFVKSRMNLYKQVSNEIMNILYSYSDLVEPLALDEAFIDVTVNKSNIKSATVIAKEIKQKIYLKTKLNASAGVSYNKFLAKVASDFNKPNGLTVITPKTSNIFLESLSIDKFWGVGKVTKNKLNNIGIFTGSDLKRIDKKELVHLFNDKGKILYNFARGIDDREINPNRIRKSIGKEITLVEGLIEFEEILVILLKLSEEVERRLLNNKTKGYTITLKIKFFDFQNISKRATFEN</sequence>
<keyword evidence="10" id="KW-0479">Metal-binding</keyword>
<dbReference type="PANTHER" id="PTHR11076">
    <property type="entry name" value="DNA REPAIR POLYMERASE UMUC / TRANSFERASE FAMILY MEMBER"/>
    <property type="match status" value="1"/>
</dbReference>
<dbReference type="SUPFAM" id="SSF56672">
    <property type="entry name" value="DNA/RNA polymerases"/>
    <property type="match status" value="1"/>
</dbReference>
<dbReference type="EC" id="2.7.7.7" evidence="4"/>
<dbReference type="Pfam" id="PF00817">
    <property type="entry name" value="IMS"/>
    <property type="match status" value="1"/>
</dbReference>
<keyword evidence="7 18" id="KW-0808">Transferase</keyword>
<dbReference type="EMBL" id="WHJC01000354">
    <property type="protein sequence ID" value="MPQ44904.1"/>
    <property type="molecule type" value="Genomic_DNA"/>
</dbReference>
<keyword evidence="12" id="KW-0460">Magnesium</keyword>
<evidence type="ECO:0000256" key="4">
    <source>
        <dbReference type="ARBA" id="ARBA00012417"/>
    </source>
</evidence>
<dbReference type="GO" id="GO:0046872">
    <property type="term" value="F:metal ion binding"/>
    <property type="evidence" value="ECO:0007669"/>
    <property type="project" value="UniProtKB-KW"/>
</dbReference>
<evidence type="ECO:0000313" key="19">
    <source>
        <dbReference type="Proteomes" id="UP000430345"/>
    </source>
</evidence>
<evidence type="ECO:0000256" key="13">
    <source>
        <dbReference type="ARBA" id="ARBA00022932"/>
    </source>
</evidence>
<dbReference type="PROSITE" id="PS50173">
    <property type="entry name" value="UMUC"/>
    <property type="match status" value="1"/>
</dbReference>
<evidence type="ECO:0000256" key="15">
    <source>
        <dbReference type="ARBA" id="ARBA00023204"/>
    </source>
</evidence>
<comment type="subcellular location">
    <subcellularLocation>
        <location evidence="2">Cytoplasm</location>
    </subcellularLocation>
</comment>
<dbReference type="GO" id="GO:0005829">
    <property type="term" value="C:cytosol"/>
    <property type="evidence" value="ECO:0007669"/>
    <property type="project" value="TreeGrafter"/>
</dbReference>
<evidence type="ECO:0000256" key="1">
    <source>
        <dbReference type="ARBA" id="ARBA00001946"/>
    </source>
</evidence>
<keyword evidence="11" id="KW-0227">DNA damage</keyword>
<evidence type="ECO:0000256" key="3">
    <source>
        <dbReference type="ARBA" id="ARBA00010945"/>
    </source>
</evidence>
<evidence type="ECO:0000256" key="11">
    <source>
        <dbReference type="ARBA" id="ARBA00022763"/>
    </source>
</evidence>
<reference evidence="18 19" key="1">
    <citation type="submission" date="2019-10" db="EMBL/GenBank/DDBJ databases">
        <title>The Genome Sequence of Clostridium tarantellae Isolated from Fish Brain.</title>
        <authorList>
            <person name="Bano L."/>
            <person name="Kiel M."/>
            <person name="Sales G."/>
            <person name="Doxey A.C."/>
            <person name="Mansfield M.J."/>
            <person name="Schiavone M."/>
            <person name="Rossetto O."/>
            <person name="Pirazzini M."/>
            <person name="Dobrindt U."/>
            <person name="Montecucco C."/>
        </authorList>
    </citation>
    <scope>NUCLEOTIDE SEQUENCE [LARGE SCALE GENOMIC DNA]</scope>
    <source>
        <strain evidence="18 19">DSM 3997</strain>
    </source>
</reference>
<dbReference type="FunFam" id="3.40.1170.60:FF:000001">
    <property type="entry name" value="DNA polymerase IV"/>
    <property type="match status" value="1"/>
</dbReference>
<dbReference type="Pfam" id="PF21999">
    <property type="entry name" value="IMS_HHH_1"/>
    <property type="match status" value="1"/>
</dbReference>
<keyword evidence="19" id="KW-1185">Reference proteome</keyword>
<dbReference type="Gene3D" id="3.30.1490.100">
    <property type="entry name" value="DNA polymerase, Y-family, little finger domain"/>
    <property type="match status" value="1"/>
</dbReference>
<keyword evidence="14" id="KW-0238">DNA-binding</keyword>
<dbReference type="CDD" id="cd03586">
    <property type="entry name" value="PolY_Pol_IV_kappa"/>
    <property type="match status" value="1"/>
</dbReference>
<dbReference type="InterPro" id="IPR043502">
    <property type="entry name" value="DNA/RNA_pol_sf"/>
</dbReference>
<dbReference type="Gene3D" id="1.10.150.20">
    <property type="entry name" value="5' to 3' exonuclease, C-terminal subdomain"/>
    <property type="match status" value="1"/>
</dbReference>
<dbReference type="OrthoDB" id="9808813at2"/>
<evidence type="ECO:0000256" key="5">
    <source>
        <dbReference type="ARBA" id="ARBA00022457"/>
    </source>
</evidence>
<dbReference type="GO" id="GO:0009432">
    <property type="term" value="P:SOS response"/>
    <property type="evidence" value="ECO:0007669"/>
    <property type="project" value="TreeGrafter"/>
</dbReference>
<evidence type="ECO:0000256" key="6">
    <source>
        <dbReference type="ARBA" id="ARBA00022490"/>
    </source>
</evidence>
<dbReference type="GO" id="GO:0003684">
    <property type="term" value="F:damaged DNA binding"/>
    <property type="evidence" value="ECO:0007669"/>
    <property type="project" value="InterPro"/>
</dbReference>
<evidence type="ECO:0000256" key="8">
    <source>
        <dbReference type="ARBA" id="ARBA00022695"/>
    </source>
</evidence>
<gene>
    <name evidence="18" type="primary">dinB</name>
    <name evidence="18" type="ORF">GBZ86_14280</name>
</gene>
<dbReference type="InterPro" id="IPR043128">
    <property type="entry name" value="Rev_trsase/Diguanyl_cyclase"/>
</dbReference>
<comment type="catalytic activity">
    <reaction evidence="16">
        <text>DNA(n) + a 2'-deoxyribonucleoside 5'-triphosphate = DNA(n+1) + diphosphate</text>
        <dbReference type="Rhea" id="RHEA:22508"/>
        <dbReference type="Rhea" id="RHEA-COMP:17339"/>
        <dbReference type="Rhea" id="RHEA-COMP:17340"/>
        <dbReference type="ChEBI" id="CHEBI:33019"/>
        <dbReference type="ChEBI" id="CHEBI:61560"/>
        <dbReference type="ChEBI" id="CHEBI:173112"/>
        <dbReference type="EC" id="2.7.7.7"/>
    </reaction>
</comment>
<evidence type="ECO:0000256" key="7">
    <source>
        <dbReference type="ARBA" id="ARBA00022679"/>
    </source>
</evidence>
<evidence type="ECO:0000259" key="17">
    <source>
        <dbReference type="PROSITE" id="PS50173"/>
    </source>
</evidence>
<evidence type="ECO:0000256" key="16">
    <source>
        <dbReference type="ARBA" id="ARBA00049244"/>
    </source>
</evidence>